<sequence length="861" mass="93989">MVDARGGTPDFACKCLNVRLSARTPPVGSPTASGSAEYEPLYVCEDGISVAHNQLTLRTRLPATESENAENDASGSHQYLQRTVLKCLVCNTDAYRVHQDLTPETEAREGPILPTDEWAERDTLLSKSGWIEVNKGSAGCIAGEDVGKLLSSSGFSEVFHIVVPDKSSAPSSTKSMSSPEQTYLPPLPSLFPPPPFSPSHAAFLHLASIATAVSDKERRSAEERVAAYIRKQLDQLEVKERGLKYEVEKLWHQVRAGSSKAEQEHLEHLSSMPKGVLKSYSSGHGDPLTDGLASSPVIRDFIPTPITTRMRFPPSTSSPSAPSGLSTSLSTSTFHHPDVRKGRSDNSDERPLSIRRDSSSAPQSESTTTSPILARTGSGSGDSIISASSRTSVNVNIPGVFRRNMNTVQDAAVTFRYYTIEAEEAAAARDRAIAEAQRRRTASSSAPAESIAESSRGSRKHNAVPKQDALHSTMPDASETPPPSAERVGEGSTGEVKRGRRKVTFDVKPAVGETKANAEDGVHIAWEDSIFELEASDEEKTMPNGFQSLGVDGENRKLILPLQEPSPEPPRVRRRLKNIDAAGLPQSFSALRPSSLPVPSLFRPEVRSEKKPINVNLPPQSQKRSPKASPRAKQAHVEAPRPLEPHDEELLKLVAAETPSHRGAWARDSDSWRMFKRRQKGRADTDSPTIEEEDEDDDDDLLRRNPTLADMNPNGESGSHDTDGYAHSSNMLRKLYKFDDIATSLPVTIPPFRKYQPIEGLPSLQPKTSLVDRPGVFVPPLPVGNGLKSPTALRKAAYAERDRSREMDPGILDFADDYNDEEDPTSDSSNVSASRGRQHAFKILKARSEIPDAGMWRSLAT</sequence>
<feature type="region of interest" description="Disordered" evidence="1">
    <location>
        <begin position="603"/>
        <end position="725"/>
    </location>
</feature>
<protein>
    <submittedName>
        <fullName evidence="2">Uncharacterized protein</fullName>
    </submittedName>
</protein>
<feature type="compositionally biased region" description="Acidic residues" evidence="1">
    <location>
        <begin position="689"/>
        <end position="700"/>
    </location>
</feature>
<evidence type="ECO:0000313" key="2">
    <source>
        <dbReference type="EMBL" id="TDL29529.1"/>
    </source>
</evidence>
<gene>
    <name evidence="2" type="ORF">BD410DRAFT_779952</name>
</gene>
<dbReference type="VEuPathDB" id="FungiDB:BD410DRAFT_779952"/>
<evidence type="ECO:0000313" key="3">
    <source>
        <dbReference type="Proteomes" id="UP000294933"/>
    </source>
</evidence>
<dbReference type="OrthoDB" id="2563191at2759"/>
<feature type="region of interest" description="Disordered" evidence="1">
    <location>
        <begin position="276"/>
        <end position="386"/>
    </location>
</feature>
<feature type="compositionally biased region" description="Acidic residues" evidence="1">
    <location>
        <begin position="814"/>
        <end position="825"/>
    </location>
</feature>
<accession>A0A4R5XEH9</accession>
<feature type="region of interest" description="Disordered" evidence="1">
    <location>
        <begin position="798"/>
        <end position="837"/>
    </location>
</feature>
<dbReference type="Proteomes" id="UP000294933">
    <property type="component" value="Unassembled WGS sequence"/>
</dbReference>
<feature type="compositionally biased region" description="Basic and acidic residues" evidence="1">
    <location>
        <begin position="635"/>
        <end position="651"/>
    </location>
</feature>
<feature type="region of interest" description="Disordered" evidence="1">
    <location>
        <begin position="436"/>
        <end position="501"/>
    </location>
</feature>
<dbReference type="AlphaFoldDB" id="A0A4R5XEH9"/>
<dbReference type="STRING" id="50990.A0A4R5XEH9"/>
<feature type="compositionally biased region" description="Polar residues" evidence="1">
    <location>
        <begin position="826"/>
        <end position="835"/>
    </location>
</feature>
<proteinExistence type="predicted"/>
<dbReference type="EMBL" id="ML170156">
    <property type="protein sequence ID" value="TDL29529.1"/>
    <property type="molecule type" value="Genomic_DNA"/>
</dbReference>
<feature type="compositionally biased region" description="Low complexity" evidence="1">
    <location>
        <begin position="442"/>
        <end position="455"/>
    </location>
</feature>
<feature type="compositionally biased region" description="Polar residues" evidence="1">
    <location>
        <begin position="359"/>
        <end position="371"/>
    </location>
</feature>
<keyword evidence="3" id="KW-1185">Reference proteome</keyword>
<organism evidence="2 3">
    <name type="scientific">Rickenella mellea</name>
    <dbReference type="NCBI Taxonomy" id="50990"/>
    <lineage>
        <taxon>Eukaryota</taxon>
        <taxon>Fungi</taxon>
        <taxon>Dikarya</taxon>
        <taxon>Basidiomycota</taxon>
        <taxon>Agaricomycotina</taxon>
        <taxon>Agaricomycetes</taxon>
        <taxon>Hymenochaetales</taxon>
        <taxon>Rickenellaceae</taxon>
        <taxon>Rickenella</taxon>
    </lineage>
</organism>
<name>A0A4R5XEH9_9AGAM</name>
<reference evidence="2 3" key="1">
    <citation type="submission" date="2018-06" db="EMBL/GenBank/DDBJ databases">
        <title>A transcriptomic atlas of mushroom development highlights an independent origin of complex multicellularity.</title>
        <authorList>
            <consortium name="DOE Joint Genome Institute"/>
            <person name="Krizsan K."/>
            <person name="Almasi E."/>
            <person name="Merenyi Z."/>
            <person name="Sahu N."/>
            <person name="Viragh M."/>
            <person name="Koszo T."/>
            <person name="Mondo S."/>
            <person name="Kiss B."/>
            <person name="Balint B."/>
            <person name="Kues U."/>
            <person name="Barry K."/>
            <person name="Hegedus J.C."/>
            <person name="Henrissat B."/>
            <person name="Johnson J."/>
            <person name="Lipzen A."/>
            <person name="Ohm R."/>
            <person name="Nagy I."/>
            <person name="Pangilinan J."/>
            <person name="Yan J."/>
            <person name="Xiong Y."/>
            <person name="Grigoriev I.V."/>
            <person name="Hibbett D.S."/>
            <person name="Nagy L.G."/>
        </authorList>
    </citation>
    <scope>NUCLEOTIDE SEQUENCE [LARGE SCALE GENOMIC DNA]</scope>
    <source>
        <strain evidence="2 3">SZMC22713</strain>
    </source>
</reference>
<evidence type="ECO:0000256" key="1">
    <source>
        <dbReference type="SAM" id="MobiDB-lite"/>
    </source>
</evidence>
<feature type="compositionally biased region" description="Basic and acidic residues" evidence="1">
    <location>
        <begin position="798"/>
        <end position="808"/>
    </location>
</feature>
<feature type="compositionally biased region" description="Basic and acidic residues" evidence="1">
    <location>
        <begin position="335"/>
        <end position="358"/>
    </location>
</feature>
<feature type="compositionally biased region" description="Low complexity" evidence="1">
    <location>
        <begin position="313"/>
        <end position="333"/>
    </location>
</feature>
<feature type="compositionally biased region" description="Low complexity" evidence="1">
    <location>
        <begin position="375"/>
        <end position="386"/>
    </location>
</feature>